<reference evidence="2 3" key="1">
    <citation type="submission" date="2016-10" db="EMBL/GenBank/DDBJ databases">
        <authorList>
            <person name="de Groot N.N."/>
        </authorList>
    </citation>
    <scope>NUCLEOTIDE SEQUENCE [LARGE SCALE GENOMIC DNA]</scope>
    <source>
        <strain evidence="2 3">GAS232</strain>
    </source>
</reference>
<dbReference type="SUPFAM" id="SSF56281">
    <property type="entry name" value="Metallo-hydrolase/oxidoreductase"/>
    <property type="match status" value="1"/>
</dbReference>
<sequence length="283" mass="31646">MAEQESNVIAPDAELLFLGTGTSMGVPTLGCPCDVCASTDPRNNRTRSSIVLRYDDPEGTQRTVLVDTGQEFRMQALRFGVNHVDAVLYTHGHADHVLGFDDLRPLTFGKAANMPLYADDSTADVIERIFDYTFRKKDRYPTSARVDLHRLSDEPGTTIDLFGATIERIPVLHGRHEIAGYRFGSLAYLTDMSDLPEQSYERLQGLDVVILDALRREPHPSHSHLEKSIAIAQRIGAKQTYFTHISHDLDHGPTEDELPKGIHLAYDGLRLPFRIHNSNEAAQ</sequence>
<dbReference type="Pfam" id="PF12706">
    <property type="entry name" value="Lactamase_B_2"/>
    <property type="match status" value="1"/>
</dbReference>
<evidence type="ECO:0000313" key="3">
    <source>
        <dbReference type="Proteomes" id="UP000182427"/>
    </source>
</evidence>
<keyword evidence="3" id="KW-1185">Reference proteome</keyword>
<organism evidence="2 3">
    <name type="scientific">Terriglobus roseus</name>
    <dbReference type="NCBI Taxonomy" id="392734"/>
    <lineage>
        <taxon>Bacteria</taxon>
        <taxon>Pseudomonadati</taxon>
        <taxon>Acidobacteriota</taxon>
        <taxon>Terriglobia</taxon>
        <taxon>Terriglobales</taxon>
        <taxon>Acidobacteriaceae</taxon>
        <taxon>Terriglobus</taxon>
    </lineage>
</organism>
<accession>A0A1G7M0D4</accession>
<dbReference type="CDD" id="cd16279">
    <property type="entry name" value="metallo-hydrolase-like_MBL-fold"/>
    <property type="match status" value="1"/>
</dbReference>
<proteinExistence type="predicted"/>
<name>A0A1G7M0D4_9BACT</name>
<dbReference type="Gene3D" id="3.60.15.10">
    <property type="entry name" value="Ribonuclease Z/Hydroxyacylglutathione hydrolase-like"/>
    <property type="match status" value="1"/>
</dbReference>
<evidence type="ECO:0000259" key="1">
    <source>
        <dbReference type="SMART" id="SM00849"/>
    </source>
</evidence>
<dbReference type="Proteomes" id="UP000182427">
    <property type="component" value="Chromosome I"/>
</dbReference>
<dbReference type="PANTHER" id="PTHR42663">
    <property type="entry name" value="HYDROLASE C777.06C-RELATED-RELATED"/>
    <property type="match status" value="1"/>
</dbReference>
<dbReference type="EMBL" id="LT629690">
    <property type="protein sequence ID" value="SDF55235.1"/>
    <property type="molecule type" value="Genomic_DNA"/>
</dbReference>
<gene>
    <name evidence="2" type="ORF">SAMN05444167_2668</name>
</gene>
<feature type="domain" description="Metallo-beta-lactamase" evidence="1">
    <location>
        <begin position="46"/>
        <end position="244"/>
    </location>
</feature>
<dbReference type="PANTHER" id="PTHR42663:SF6">
    <property type="entry name" value="HYDROLASE C777.06C-RELATED"/>
    <property type="match status" value="1"/>
</dbReference>
<evidence type="ECO:0000313" key="2">
    <source>
        <dbReference type="EMBL" id="SDF55235.1"/>
    </source>
</evidence>
<dbReference type="InterPro" id="IPR001279">
    <property type="entry name" value="Metallo-B-lactamas"/>
</dbReference>
<protein>
    <submittedName>
        <fullName evidence="2">Phosphoribosyl 1,2-cyclic phosphate phosphodiesterase</fullName>
    </submittedName>
</protein>
<dbReference type="InterPro" id="IPR036866">
    <property type="entry name" value="RibonucZ/Hydroxyglut_hydro"/>
</dbReference>
<dbReference type="AlphaFoldDB" id="A0A1G7M0D4"/>
<dbReference type="SMART" id="SM00849">
    <property type="entry name" value="Lactamase_B"/>
    <property type="match status" value="1"/>
</dbReference>